<evidence type="ECO:0000256" key="1">
    <source>
        <dbReference type="SAM" id="MobiDB-lite"/>
    </source>
</evidence>
<evidence type="ECO:0000313" key="4">
    <source>
        <dbReference type="Proteomes" id="UP001519460"/>
    </source>
</evidence>
<keyword evidence="2" id="KW-0732">Signal</keyword>
<sequence length="472" mass="52900">MSRWTVMLLLWGLMYPVFSSAQGCRFQFPTLNSTVIAAEEFAIVILPFTASAECGQSFAFIVVIDLPILSVMPKVCAFLMDGNCTLPMTFAAWASCSCLPGRFPFQIKMLVSRFFHGARLRFNLYKKNTDGFQRLKPSLIFNVTCPPQISMTEDRQQIIIEPGQNLQHEFDICTHTLDLETCHMTQSTSISGAPQFQTDTNLTELNLAAGQNTKVDFPVRSHTTHITDCRFVRMTSRASDGNDTKPAEESFMTTAVELSVNCTESRTTNITGCRLVRMTSKISGSDDTKRAEGSFLTRAAGFAIRARYAQFEHSREREVAFYRTLGEALLPDSDADGDEADDLYHVVDDSHLGTDTSSQSAGSLPWERRPCRAPPTPRLHHVPLPPLPCEVPQAVTSLRRRWSLPEDYIHPTASSSDRRAVDNSDASLSHRRRSLPSDYTHLVFDYLTPVATVPNRRPDVPFDYLHPVHKLP</sequence>
<dbReference type="AlphaFoldDB" id="A0ABD0J244"/>
<accession>A0ABD0J244</accession>
<comment type="caution">
    <text evidence="3">The sequence shown here is derived from an EMBL/GenBank/DDBJ whole genome shotgun (WGS) entry which is preliminary data.</text>
</comment>
<evidence type="ECO:0000313" key="3">
    <source>
        <dbReference type="EMBL" id="KAK7451153.1"/>
    </source>
</evidence>
<dbReference type="Proteomes" id="UP001519460">
    <property type="component" value="Unassembled WGS sequence"/>
</dbReference>
<keyword evidence="4" id="KW-1185">Reference proteome</keyword>
<feature type="region of interest" description="Disordered" evidence="1">
    <location>
        <begin position="349"/>
        <end position="372"/>
    </location>
</feature>
<feature type="compositionally biased region" description="Polar residues" evidence="1">
    <location>
        <begin position="353"/>
        <end position="362"/>
    </location>
</feature>
<dbReference type="EMBL" id="JACVVK020000732">
    <property type="protein sequence ID" value="KAK7451153.1"/>
    <property type="molecule type" value="Genomic_DNA"/>
</dbReference>
<organism evidence="3 4">
    <name type="scientific">Batillaria attramentaria</name>
    <dbReference type="NCBI Taxonomy" id="370345"/>
    <lineage>
        <taxon>Eukaryota</taxon>
        <taxon>Metazoa</taxon>
        <taxon>Spiralia</taxon>
        <taxon>Lophotrochozoa</taxon>
        <taxon>Mollusca</taxon>
        <taxon>Gastropoda</taxon>
        <taxon>Caenogastropoda</taxon>
        <taxon>Sorbeoconcha</taxon>
        <taxon>Cerithioidea</taxon>
        <taxon>Batillariidae</taxon>
        <taxon>Batillaria</taxon>
    </lineage>
</organism>
<dbReference type="PROSITE" id="PS51257">
    <property type="entry name" value="PROKAR_LIPOPROTEIN"/>
    <property type="match status" value="1"/>
</dbReference>
<protein>
    <submittedName>
        <fullName evidence="3">Uncharacterized protein</fullName>
    </submittedName>
</protein>
<name>A0ABD0J244_9CAEN</name>
<evidence type="ECO:0000256" key="2">
    <source>
        <dbReference type="SAM" id="SignalP"/>
    </source>
</evidence>
<proteinExistence type="predicted"/>
<feature type="region of interest" description="Disordered" evidence="1">
    <location>
        <begin position="409"/>
        <end position="432"/>
    </location>
</feature>
<reference evidence="3 4" key="1">
    <citation type="journal article" date="2023" name="Sci. Data">
        <title>Genome assembly of the Korean intertidal mud-creeper Batillaria attramentaria.</title>
        <authorList>
            <person name="Patra A.K."/>
            <person name="Ho P.T."/>
            <person name="Jun S."/>
            <person name="Lee S.J."/>
            <person name="Kim Y."/>
            <person name="Won Y.J."/>
        </authorList>
    </citation>
    <scope>NUCLEOTIDE SEQUENCE [LARGE SCALE GENOMIC DNA]</scope>
    <source>
        <strain evidence="3">Wonlab-2016</strain>
    </source>
</reference>
<feature type="signal peptide" evidence="2">
    <location>
        <begin position="1"/>
        <end position="21"/>
    </location>
</feature>
<feature type="chain" id="PRO_5044882510" evidence="2">
    <location>
        <begin position="22"/>
        <end position="472"/>
    </location>
</feature>
<gene>
    <name evidence="3" type="ORF">BaRGS_00039865</name>
</gene>